<accession>A0A0B7BB12</accession>
<organism evidence="2">
    <name type="scientific">Arion vulgaris</name>
    <dbReference type="NCBI Taxonomy" id="1028688"/>
    <lineage>
        <taxon>Eukaryota</taxon>
        <taxon>Metazoa</taxon>
        <taxon>Spiralia</taxon>
        <taxon>Lophotrochozoa</taxon>
        <taxon>Mollusca</taxon>
        <taxon>Gastropoda</taxon>
        <taxon>Heterobranchia</taxon>
        <taxon>Euthyneura</taxon>
        <taxon>Panpulmonata</taxon>
        <taxon>Eupulmonata</taxon>
        <taxon>Stylommatophora</taxon>
        <taxon>Helicina</taxon>
        <taxon>Arionoidea</taxon>
        <taxon>Arionidae</taxon>
        <taxon>Arion</taxon>
    </lineage>
</organism>
<reference evidence="2" key="1">
    <citation type="submission" date="2014-12" db="EMBL/GenBank/DDBJ databases">
        <title>Insight into the proteome of Arion vulgaris.</title>
        <authorList>
            <person name="Aradska J."/>
            <person name="Bulat T."/>
            <person name="Smidak R."/>
            <person name="Sarate P."/>
            <person name="Gangsoo J."/>
            <person name="Sialana F."/>
            <person name="Bilban M."/>
            <person name="Lubec G."/>
        </authorList>
    </citation>
    <scope>NUCLEOTIDE SEQUENCE</scope>
    <source>
        <tissue evidence="2">Skin</tissue>
    </source>
</reference>
<evidence type="ECO:0000313" key="2">
    <source>
        <dbReference type="EMBL" id="CEK89446.1"/>
    </source>
</evidence>
<proteinExistence type="predicted"/>
<feature type="region of interest" description="Disordered" evidence="1">
    <location>
        <begin position="1"/>
        <end position="20"/>
    </location>
</feature>
<sequence length="60" mass="6985">MRRHDFSCGSRQSNNDNSQDDRICKKLSVYSGQHGRWDLSVICLTPCCWRIMPVNIERGN</sequence>
<dbReference type="EMBL" id="HACG01042581">
    <property type="protein sequence ID" value="CEK89446.1"/>
    <property type="molecule type" value="Transcribed_RNA"/>
</dbReference>
<protein>
    <submittedName>
        <fullName evidence="2">Uncharacterized protein</fullName>
    </submittedName>
</protein>
<name>A0A0B7BB12_9EUPU</name>
<dbReference type="AlphaFoldDB" id="A0A0B7BB12"/>
<gene>
    <name evidence="2" type="primary">ORF171044</name>
</gene>
<feature type="non-terminal residue" evidence="2">
    <location>
        <position position="60"/>
    </location>
</feature>
<evidence type="ECO:0000256" key="1">
    <source>
        <dbReference type="SAM" id="MobiDB-lite"/>
    </source>
</evidence>